<feature type="region of interest" description="Disordered" evidence="1">
    <location>
        <begin position="146"/>
        <end position="165"/>
    </location>
</feature>
<evidence type="ECO:0000313" key="2">
    <source>
        <dbReference type="EMBL" id="ENW06547.1"/>
    </source>
</evidence>
<dbReference type="EMBL" id="APQL01000006">
    <property type="protein sequence ID" value="ENW06547.1"/>
    <property type="molecule type" value="Genomic_DNA"/>
</dbReference>
<accession>N9E8M7</accession>
<keyword evidence="3" id="KW-1185">Reference proteome</keyword>
<feature type="compositionally biased region" description="Basic and acidic residues" evidence="1">
    <location>
        <begin position="146"/>
        <end position="155"/>
    </location>
</feature>
<sequence length="416" mass="46346">MSTVIIVLLVIVLVVAIVLKKRADNQSSATPKKGTAAKATKKVAAKKVSRTTLVREEQEPAPQTTTAISESLRQKIEQQITDKNYQAVEAQINQLLKQDNSQHELYLFLLDIHLAQKDDFAIDQLIKHIKALKLDAITEAAEAKQREYEKNKQPDSIEFSSSSNHFHQTTPPVVTPAQNNNADFDALAKSQNTESFDDLQTELVAPIAQETPVETAPEVQPLDFNFTFEQKQVSEPVSLETETVETKDQQPLEFSFNLDATPTAEPSKTEEAKPELDFNFSNLEVATNKTDFQDVAIEAPSLDFNFDQPQAKIEQQPVIEKSELSFELAESTTVEPEAEFSAPITHSSNVVTNDPLVQSFPDLQQLNEAQLNLDLAEQYIELGAYASAELLLNNSQPLFNPEQQQLSQKLLNKIAS</sequence>
<dbReference type="GeneID" id="29856819"/>
<comment type="caution">
    <text evidence="2">The sequence shown here is derived from an EMBL/GenBank/DDBJ whole genome shotgun (WGS) entry which is preliminary data.</text>
</comment>
<evidence type="ECO:0000256" key="1">
    <source>
        <dbReference type="SAM" id="MobiDB-lite"/>
    </source>
</evidence>
<dbReference type="AlphaFoldDB" id="N9E8M7"/>
<dbReference type="RefSeq" id="WP_005061247.1">
    <property type="nucleotide sequence ID" value="NZ_KB849765.1"/>
</dbReference>
<protein>
    <recommendedName>
        <fullName evidence="4">FimV domain-containing protein</fullName>
    </recommendedName>
</protein>
<dbReference type="PATRIC" id="fig|1217648.3.peg.2225"/>
<dbReference type="InterPro" id="IPR038440">
    <property type="entry name" value="FimV_C_sf"/>
</dbReference>
<dbReference type="eggNOG" id="ENOG5033K3N">
    <property type="taxonomic scope" value="Bacteria"/>
</dbReference>
<proteinExistence type="predicted"/>
<evidence type="ECO:0000313" key="3">
    <source>
        <dbReference type="Proteomes" id="UP000017670"/>
    </source>
</evidence>
<organism evidence="2 3">
    <name type="scientific">Acinetobacter beijerinckii CIP 110307</name>
    <dbReference type="NCBI Taxonomy" id="1217648"/>
    <lineage>
        <taxon>Bacteria</taxon>
        <taxon>Pseudomonadati</taxon>
        <taxon>Pseudomonadota</taxon>
        <taxon>Gammaproteobacteria</taxon>
        <taxon>Moraxellales</taxon>
        <taxon>Moraxellaceae</taxon>
        <taxon>Acinetobacter</taxon>
    </lineage>
</organism>
<reference evidence="2 3" key="1">
    <citation type="submission" date="2013-02" db="EMBL/GenBank/DDBJ databases">
        <title>The Genome Sequence of Acinetobacter beijerinckii CIP 110307.</title>
        <authorList>
            <consortium name="The Broad Institute Genome Sequencing Platform"/>
            <consortium name="The Broad Institute Genome Sequencing Center for Infectious Disease"/>
            <person name="Cerqueira G."/>
            <person name="Feldgarden M."/>
            <person name="Courvalin P."/>
            <person name="Perichon B."/>
            <person name="Grillot-Courvalin C."/>
            <person name="Clermont D."/>
            <person name="Rocha E."/>
            <person name="Yoon E.-J."/>
            <person name="Nemec A."/>
            <person name="Walker B."/>
            <person name="Young S.K."/>
            <person name="Zeng Q."/>
            <person name="Gargeya S."/>
            <person name="Fitzgerald M."/>
            <person name="Haas B."/>
            <person name="Abouelleil A."/>
            <person name="Alvarado L."/>
            <person name="Arachchi H.M."/>
            <person name="Berlin A.M."/>
            <person name="Chapman S.B."/>
            <person name="Dewar J."/>
            <person name="Goldberg J."/>
            <person name="Griggs A."/>
            <person name="Gujja S."/>
            <person name="Hansen M."/>
            <person name="Howarth C."/>
            <person name="Imamovic A."/>
            <person name="Larimer J."/>
            <person name="McCowan C."/>
            <person name="Murphy C."/>
            <person name="Neiman D."/>
            <person name="Pearson M."/>
            <person name="Priest M."/>
            <person name="Roberts A."/>
            <person name="Saif S."/>
            <person name="Shea T."/>
            <person name="Sisk P."/>
            <person name="Sykes S."/>
            <person name="Wortman J."/>
            <person name="Nusbaum C."/>
            <person name="Birren B."/>
        </authorList>
    </citation>
    <scope>NUCLEOTIDE SEQUENCE [LARGE SCALE GENOMIC DNA]</scope>
    <source>
        <strain evidence="2 3">CIP 110307</strain>
    </source>
</reference>
<gene>
    <name evidence="2" type="ORF">F933_02286</name>
</gene>
<dbReference type="STRING" id="262668.GCA_000931715_01535"/>
<dbReference type="Gene3D" id="1.20.58.2200">
    <property type="match status" value="1"/>
</dbReference>
<dbReference type="Proteomes" id="UP000017670">
    <property type="component" value="Unassembled WGS sequence"/>
</dbReference>
<dbReference type="HOGENOM" id="CLU_050978_0_0_6"/>
<evidence type="ECO:0008006" key="4">
    <source>
        <dbReference type="Google" id="ProtNLM"/>
    </source>
</evidence>
<name>N9E8M7_9GAMM</name>